<dbReference type="CDD" id="cd17503">
    <property type="entry name" value="MFS_LmrB_MDR_like"/>
    <property type="match status" value="1"/>
</dbReference>
<feature type="transmembrane region" description="Helical" evidence="8">
    <location>
        <begin position="12"/>
        <end position="31"/>
    </location>
</feature>
<evidence type="ECO:0000256" key="2">
    <source>
        <dbReference type="ARBA" id="ARBA00008537"/>
    </source>
</evidence>
<feature type="transmembrane region" description="Helical" evidence="8">
    <location>
        <begin position="51"/>
        <end position="70"/>
    </location>
</feature>
<dbReference type="KEGG" id="acp:A2cp1_2378"/>
<feature type="transmembrane region" description="Helical" evidence="8">
    <location>
        <begin position="239"/>
        <end position="257"/>
    </location>
</feature>
<dbReference type="GO" id="GO:0022857">
    <property type="term" value="F:transmembrane transporter activity"/>
    <property type="evidence" value="ECO:0007669"/>
    <property type="project" value="InterPro"/>
</dbReference>
<dbReference type="PRINTS" id="PR01036">
    <property type="entry name" value="TCRTETB"/>
</dbReference>
<comment type="similarity">
    <text evidence="2">Belongs to the major facilitator superfamily. EmrB family.</text>
</comment>
<dbReference type="Gene3D" id="1.20.1250.20">
    <property type="entry name" value="MFS general substrate transporter like domains"/>
    <property type="match status" value="1"/>
</dbReference>
<evidence type="ECO:0000256" key="3">
    <source>
        <dbReference type="ARBA" id="ARBA00022448"/>
    </source>
</evidence>
<dbReference type="PANTHER" id="PTHR42718">
    <property type="entry name" value="MAJOR FACILITATOR SUPERFAMILY MULTIDRUG TRANSPORTER MFSC"/>
    <property type="match status" value="1"/>
</dbReference>
<keyword evidence="4" id="KW-1003">Cell membrane</keyword>
<dbReference type="InterPro" id="IPR036259">
    <property type="entry name" value="MFS_trans_sf"/>
</dbReference>
<feature type="transmembrane region" description="Helical" evidence="8">
    <location>
        <begin position="342"/>
        <end position="363"/>
    </location>
</feature>
<dbReference type="NCBIfam" id="TIGR00711">
    <property type="entry name" value="efflux_EmrB"/>
    <property type="match status" value="1"/>
</dbReference>
<evidence type="ECO:0000256" key="5">
    <source>
        <dbReference type="ARBA" id="ARBA00022692"/>
    </source>
</evidence>
<dbReference type="PROSITE" id="PS50850">
    <property type="entry name" value="MFS"/>
    <property type="match status" value="1"/>
</dbReference>
<dbReference type="Gene3D" id="1.20.1720.10">
    <property type="entry name" value="Multidrug resistance protein D"/>
    <property type="match status" value="1"/>
</dbReference>
<dbReference type="Proteomes" id="UP000007089">
    <property type="component" value="Chromosome"/>
</dbReference>
<feature type="domain" description="Major facilitator superfamily (MFS) profile" evidence="9">
    <location>
        <begin position="13"/>
        <end position="517"/>
    </location>
</feature>
<dbReference type="HOGENOM" id="CLU_000960_28_0_7"/>
<evidence type="ECO:0000256" key="7">
    <source>
        <dbReference type="ARBA" id="ARBA00023136"/>
    </source>
</evidence>
<comment type="subcellular location">
    <subcellularLocation>
        <location evidence="1">Cell membrane</location>
        <topology evidence="1">Multi-pass membrane protein</topology>
    </subcellularLocation>
</comment>
<name>B8JB89_ANAD2</name>
<evidence type="ECO:0000313" key="11">
    <source>
        <dbReference type="Proteomes" id="UP000007089"/>
    </source>
</evidence>
<feature type="transmembrane region" description="Helical" evidence="8">
    <location>
        <begin position="493"/>
        <end position="512"/>
    </location>
</feature>
<evidence type="ECO:0000256" key="4">
    <source>
        <dbReference type="ARBA" id="ARBA00022475"/>
    </source>
</evidence>
<evidence type="ECO:0000256" key="6">
    <source>
        <dbReference type="ARBA" id="ARBA00022989"/>
    </source>
</evidence>
<dbReference type="PANTHER" id="PTHR42718:SF9">
    <property type="entry name" value="MAJOR FACILITATOR SUPERFAMILY MULTIDRUG TRANSPORTER MFSC"/>
    <property type="match status" value="1"/>
</dbReference>
<dbReference type="InterPro" id="IPR020846">
    <property type="entry name" value="MFS_dom"/>
</dbReference>
<organism evidence="10 11">
    <name type="scientific">Anaeromyxobacter dehalogenans (strain ATCC BAA-258 / DSM 21875 / 2CP-1)</name>
    <dbReference type="NCBI Taxonomy" id="455488"/>
    <lineage>
        <taxon>Bacteria</taxon>
        <taxon>Pseudomonadati</taxon>
        <taxon>Myxococcota</taxon>
        <taxon>Myxococcia</taxon>
        <taxon>Myxococcales</taxon>
        <taxon>Cystobacterineae</taxon>
        <taxon>Anaeromyxobacteraceae</taxon>
        <taxon>Anaeromyxobacter</taxon>
    </lineage>
</organism>
<feature type="transmembrane region" description="Helical" evidence="8">
    <location>
        <begin position="269"/>
        <end position="297"/>
    </location>
</feature>
<dbReference type="SUPFAM" id="SSF103473">
    <property type="entry name" value="MFS general substrate transporter"/>
    <property type="match status" value="1"/>
</dbReference>
<dbReference type="RefSeq" id="WP_012633529.1">
    <property type="nucleotide sequence ID" value="NC_011891.1"/>
</dbReference>
<evidence type="ECO:0000256" key="8">
    <source>
        <dbReference type="SAM" id="Phobius"/>
    </source>
</evidence>
<dbReference type="InterPro" id="IPR011701">
    <property type="entry name" value="MFS"/>
</dbReference>
<dbReference type="GO" id="GO:0005886">
    <property type="term" value="C:plasma membrane"/>
    <property type="evidence" value="ECO:0007669"/>
    <property type="project" value="UniProtKB-SubCell"/>
</dbReference>
<keyword evidence="3" id="KW-0813">Transport</keyword>
<proteinExistence type="inferred from homology"/>
<evidence type="ECO:0000256" key="1">
    <source>
        <dbReference type="ARBA" id="ARBA00004651"/>
    </source>
</evidence>
<dbReference type="EMBL" id="CP001359">
    <property type="protein sequence ID" value="ACL65716.1"/>
    <property type="molecule type" value="Genomic_DNA"/>
</dbReference>
<evidence type="ECO:0000259" key="9">
    <source>
        <dbReference type="PROSITE" id="PS50850"/>
    </source>
</evidence>
<gene>
    <name evidence="10" type="ordered locus">A2cp1_2378</name>
</gene>
<feature type="transmembrane region" description="Helical" evidence="8">
    <location>
        <begin position="165"/>
        <end position="187"/>
    </location>
</feature>
<sequence length="529" mass="56779">MSAARAPTNKWLVTVSVTFGTLMGAIDASIVNVALPQIRGAVGATVQEITWITTGFAIATVIVMPLTAFLGRLFGQKRVYMASLLVFVVGSALCGLASSLGQVVAFRAIQGLGAGALQPTEQAILRQTFPPKEQGMAMALFAMAVMVGPAVGPTLGGYIVDNFHWSWIFFINLPVGALGLFMVWRFVHEPEDIRAANAAAAAEQRRNMDWLGIALLAVGLATLQYFLEEGQRDDWFESRTITAVAAVAAVALALFVWRELVAKVPAVNLRLFGDAVFTSGTVIGAVMFAILMASMFLLPLFMQELLGFTAMQSGLALMPRVLVMMLVTPIVGRLYSRVSPRLLVAIGVVLVSLGSFDVSRITLESTSSGIVHAILIQGVGFSFLFVPLTTAALSNVPRARLADATGLNSLLRQVGASMGLAIFATLLDRAGVHARAAVASHLGPERPEVQDRLGQLAAFFAQRGFDPVSAREAALRALDGIVRKQSMVIAFEHVLFVTGVLFLCVLPLLYFLKVNRHGPREKVHVEMEM</sequence>
<feature type="transmembrane region" description="Helical" evidence="8">
    <location>
        <begin position="317"/>
        <end position="335"/>
    </location>
</feature>
<keyword evidence="6 8" id="KW-1133">Transmembrane helix</keyword>
<evidence type="ECO:0000313" key="10">
    <source>
        <dbReference type="EMBL" id="ACL65716.1"/>
    </source>
</evidence>
<dbReference type="AlphaFoldDB" id="B8JB89"/>
<dbReference type="Pfam" id="PF07690">
    <property type="entry name" value="MFS_1"/>
    <property type="match status" value="1"/>
</dbReference>
<keyword evidence="11" id="KW-1185">Reference proteome</keyword>
<protein>
    <submittedName>
        <fullName evidence="10">Drug resistance transporter, EmrB/QacA subfamily</fullName>
    </submittedName>
</protein>
<dbReference type="InterPro" id="IPR004638">
    <property type="entry name" value="EmrB-like"/>
</dbReference>
<feature type="transmembrane region" description="Helical" evidence="8">
    <location>
        <begin position="137"/>
        <end position="159"/>
    </location>
</feature>
<keyword evidence="5 8" id="KW-0812">Transmembrane</keyword>
<feature type="transmembrane region" description="Helical" evidence="8">
    <location>
        <begin position="79"/>
        <end position="98"/>
    </location>
</feature>
<reference evidence="10" key="1">
    <citation type="submission" date="2009-01" db="EMBL/GenBank/DDBJ databases">
        <title>Complete sequence of Anaeromyxobacter dehalogenans 2CP-1.</title>
        <authorList>
            <consortium name="US DOE Joint Genome Institute"/>
            <person name="Lucas S."/>
            <person name="Copeland A."/>
            <person name="Lapidus A."/>
            <person name="Glavina del Rio T."/>
            <person name="Dalin E."/>
            <person name="Tice H."/>
            <person name="Bruce D."/>
            <person name="Goodwin L."/>
            <person name="Pitluck S."/>
            <person name="Saunders E."/>
            <person name="Brettin T."/>
            <person name="Detter J.C."/>
            <person name="Han C."/>
            <person name="Larimer F."/>
            <person name="Land M."/>
            <person name="Hauser L."/>
            <person name="Kyrpides N."/>
            <person name="Ovchinnikova G."/>
            <person name="Beliaev A.S."/>
            <person name="Richardson P."/>
        </authorList>
    </citation>
    <scope>NUCLEOTIDE SEQUENCE</scope>
    <source>
        <strain evidence="10">2CP-1</strain>
    </source>
</reference>
<keyword evidence="7 8" id="KW-0472">Membrane</keyword>
<accession>B8JB89</accession>
<feature type="transmembrane region" description="Helical" evidence="8">
    <location>
        <begin position="369"/>
        <end position="389"/>
    </location>
</feature>